<evidence type="ECO:0000256" key="15">
    <source>
        <dbReference type="ARBA" id="ARBA00023136"/>
    </source>
</evidence>
<comment type="pathway">
    <text evidence="3">Glycan metabolism; chondroitin sulfate biosynthesis.</text>
</comment>
<dbReference type="GO" id="GO:0050650">
    <property type="term" value="P:chondroitin sulfate proteoglycan biosynthetic process"/>
    <property type="evidence" value="ECO:0007669"/>
    <property type="project" value="TreeGrafter"/>
</dbReference>
<dbReference type="Proteomes" id="UP001497497">
    <property type="component" value="Unassembled WGS sequence"/>
</dbReference>
<dbReference type="GO" id="GO:0015012">
    <property type="term" value="P:heparan sulfate proteoglycan biosynthetic process"/>
    <property type="evidence" value="ECO:0007669"/>
    <property type="project" value="TreeGrafter"/>
</dbReference>
<dbReference type="GO" id="GO:0030158">
    <property type="term" value="F:protein xylosyltransferase activity"/>
    <property type="evidence" value="ECO:0007669"/>
    <property type="project" value="UniProtKB-EC"/>
</dbReference>
<keyword evidence="15" id="KW-0472">Membrane</keyword>
<keyword evidence="16" id="KW-1015">Disulfide bond</keyword>
<comment type="caution">
    <text evidence="21">The sequence shown here is derived from an EMBL/GenBank/DDBJ whole genome shotgun (WGS) entry which is preliminary data.</text>
</comment>
<evidence type="ECO:0000256" key="8">
    <source>
        <dbReference type="ARBA" id="ARBA00022679"/>
    </source>
</evidence>
<evidence type="ECO:0000256" key="18">
    <source>
        <dbReference type="ARBA" id="ARBA00042865"/>
    </source>
</evidence>
<keyword evidence="17" id="KW-0325">Glycoprotein</keyword>
<keyword evidence="22" id="KW-1185">Reference proteome</keyword>
<evidence type="ECO:0000256" key="10">
    <source>
        <dbReference type="ARBA" id="ARBA00022723"/>
    </source>
</evidence>
<evidence type="ECO:0000259" key="20">
    <source>
        <dbReference type="Pfam" id="PF12529"/>
    </source>
</evidence>
<dbReference type="InterPro" id="IPR003406">
    <property type="entry name" value="Glyco_trans_14"/>
</dbReference>
<evidence type="ECO:0000256" key="19">
    <source>
        <dbReference type="ARBA" id="ARBA00047847"/>
    </source>
</evidence>
<gene>
    <name evidence="21" type="ORF">GSLYS_00001579001</name>
</gene>
<reference evidence="21 22" key="1">
    <citation type="submission" date="2024-04" db="EMBL/GenBank/DDBJ databases">
        <authorList>
            <consortium name="Genoscope - CEA"/>
            <person name="William W."/>
        </authorList>
    </citation>
    <scope>NUCLEOTIDE SEQUENCE [LARGE SCALE GENOMIC DNA]</scope>
</reference>
<keyword evidence="11" id="KW-0256">Endoplasmic reticulum</keyword>
<accession>A0AAV2H4G6</accession>
<protein>
    <recommendedName>
        <fullName evidence="6">protein xylosyltransferase</fullName>
        <ecNumber evidence="6">2.4.2.26</ecNumber>
    </recommendedName>
    <alternativeName>
        <fullName evidence="18">Peptide O-xylosyltransferase</fullName>
    </alternativeName>
</protein>
<dbReference type="Pfam" id="PF12529">
    <property type="entry name" value="Xylo_C"/>
    <property type="match status" value="1"/>
</dbReference>
<comment type="catalytic activity">
    <reaction evidence="19">
        <text>UDP-alpha-D-xylose + L-seryl-[protein] = 3-O-(beta-D-xylosyl)-L-seryl-[protein] + UDP + H(+)</text>
        <dbReference type="Rhea" id="RHEA:50192"/>
        <dbReference type="Rhea" id="RHEA-COMP:9863"/>
        <dbReference type="Rhea" id="RHEA-COMP:12567"/>
        <dbReference type="ChEBI" id="CHEBI:15378"/>
        <dbReference type="ChEBI" id="CHEBI:29999"/>
        <dbReference type="ChEBI" id="CHEBI:57632"/>
        <dbReference type="ChEBI" id="CHEBI:58223"/>
        <dbReference type="ChEBI" id="CHEBI:132085"/>
        <dbReference type="EC" id="2.4.2.26"/>
    </reaction>
</comment>
<evidence type="ECO:0000256" key="7">
    <source>
        <dbReference type="ARBA" id="ARBA00022676"/>
    </source>
</evidence>
<feature type="non-terminal residue" evidence="21">
    <location>
        <position position="1"/>
    </location>
</feature>
<keyword evidence="14" id="KW-0333">Golgi apparatus</keyword>
<dbReference type="GO" id="GO:0000139">
    <property type="term" value="C:Golgi membrane"/>
    <property type="evidence" value="ECO:0007669"/>
    <property type="project" value="UniProtKB-SubCell"/>
</dbReference>
<comment type="pathway">
    <text evidence="4">Glycan metabolism; heparan sulfate biosynthesis.</text>
</comment>
<evidence type="ECO:0000256" key="16">
    <source>
        <dbReference type="ARBA" id="ARBA00023157"/>
    </source>
</evidence>
<evidence type="ECO:0000256" key="13">
    <source>
        <dbReference type="ARBA" id="ARBA00022989"/>
    </source>
</evidence>
<evidence type="ECO:0000313" key="21">
    <source>
        <dbReference type="EMBL" id="CAL1527402.1"/>
    </source>
</evidence>
<evidence type="ECO:0000256" key="12">
    <source>
        <dbReference type="ARBA" id="ARBA00022968"/>
    </source>
</evidence>
<dbReference type="GO" id="GO:0046872">
    <property type="term" value="F:metal ion binding"/>
    <property type="evidence" value="ECO:0007669"/>
    <property type="project" value="UniProtKB-KW"/>
</dbReference>
<dbReference type="EC" id="2.4.2.26" evidence="6"/>
<evidence type="ECO:0000313" key="22">
    <source>
        <dbReference type="Proteomes" id="UP001497497"/>
    </source>
</evidence>
<feature type="domain" description="Xylosyltransferase C-terminal" evidence="20">
    <location>
        <begin position="291"/>
        <end position="463"/>
    </location>
</feature>
<dbReference type="InterPro" id="IPR043538">
    <property type="entry name" value="XYLT"/>
</dbReference>
<evidence type="ECO:0000256" key="14">
    <source>
        <dbReference type="ARBA" id="ARBA00023034"/>
    </source>
</evidence>
<dbReference type="PANTHER" id="PTHR46025:SF3">
    <property type="entry name" value="XYLOSYLTRANSFERASE OXT"/>
    <property type="match status" value="1"/>
</dbReference>
<evidence type="ECO:0000256" key="2">
    <source>
        <dbReference type="ARBA" id="ARBA00004648"/>
    </source>
</evidence>
<evidence type="ECO:0000256" key="5">
    <source>
        <dbReference type="ARBA" id="ARBA00010195"/>
    </source>
</evidence>
<keyword evidence="10" id="KW-0479">Metal-binding</keyword>
<sequence length="630" mass="72511">KIVFVLTVNGRAMRQVTRLLRLIYSPDHYYYIHVDKRQEFLFRELLPLQHRLANVFLTNQRFSTIWGGASLLQAHLSFLRELFEDKPDWKWDYYINLSESDYPVKPISDLVEYLTAYKGLNFLRSFGKNVPRFIKKQGMDQTFHECEDHLWRVSPRTLPAGVIFDGGSDWIGLFREFARYALTSKDKLVTGLKQYYKYSLLPVESFFHMVLQNSMFCTQSVDNNLHLTNWRRKQGCKCQYKHIVDWCGCSPNNIKITDMERLLHYDKKPMFFARKFEAIVDQEIINSVDLTFHGHLYPGIQSLSSYWQNVYHHLDKATKVKDAALTIYASIERLASAQLAQSASTCNLKPIKLLEGNIYNEGDHLHGLLVLFAAQVTDTSRVVTVEAYAEPKYHYGVIDNKGKAARLLSLEVGTDFDVKELLFRNYGNLMGPYDEITLRHTWGPGTEFTVSVAWVDPTNDIAASYDVHIPSTYHVGNQKPLLNRPLRPGVWKACVMIDLKLVAQTQFLVTPLTFYNNKPISVSELYRTHQGPLGLYTSTDFSEFKTNLHIVEDGKLSQEYAINSKKTGTDLDQWVDSLTNFFWVVQSSCFIEAFEGCPSTSLCKSATWSSRYADPKSDPRYIGEKIPVVS</sequence>
<proteinExistence type="inferred from homology"/>
<dbReference type="PANTHER" id="PTHR46025">
    <property type="entry name" value="XYLOSYLTRANSFERASE OXT"/>
    <property type="match status" value="1"/>
</dbReference>
<name>A0AAV2H4G6_LYMST</name>
<dbReference type="GO" id="GO:0005789">
    <property type="term" value="C:endoplasmic reticulum membrane"/>
    <property type="evidence" value="ECO:0007669"/>
    <property type="project" value="UniProtKB-SubCell"/>
</dbReference>
<dbReference type="InterPro" id="IPR024448">
    <property type="entry name" value="XylT_C"/>
</dbReference>
<evidence type="ECO:0000256" key="4">
    <source>
        <dbReference type="ARBA" id="ARBA00005093"/>
    </source>
</evidence>
<comment type="similarity">
    <text evidence="5">Belongs to the glycosyltransferase 14 family. XylT subfamily.</text>
</comment>
<keyword evidence="12" id="KW-0735">Signal-anchor</keyword>
<evidence type="ECO:0000256" key="11">
    <source>
        <dbReference type="ARBA" id="ARBA00022824"/>
    </source>
</evidence>
<evidence type="ECO:0000256" key="6">
    <source>
        <dbReference type="ARBA" id="ARBA00011972"/>
    </source>
</evidence>
<keyword evidence="8" id="KW-0808">Transferase</keyword>
<dbReference type="AlphaFoldDB" id="A0AAV2H4G6"/>
<keyword evidence="13" id="KW-1133">Transmembrane helix</keyword>
<dbReference type="EMBL" id="CAXITT010000017">
    <property type="protein sequence ID" value="CAL1527402.1"/>
    <property type="molecule type" value="Genomic_DNA"/>
</dbReference>
<organism evidence="21 22">
    <name type="scientific">Lymnaea stagnalis</name>
    <name type="common">Great pond snail</name>
    <name type="synonym">Helix stagnalis</name>
    <dbReference type="NCBI Taxonomy" id="6523"/>
    <lineage>
        <taxon>Eukaryota</taxon>
        <taxon>Metazoa</taxon>
        <taxon>Spiralia</taxon>
        <taxon>Lophotrochozoa</taxon>
        <taxon>Mollusca</taxon>
        <taxon>Gastropoda</taxon>
        <taxon>Heterobranchia</taxon>
        <taxon>Euthyneura</taxon>
        <taxon>Panpulmonata</taxon>
        <taxon>Hygrophila</taxon>
        <taxon>Lymnaeoidea</taxon>
        <taxon>Lymnaeidae</taxon>
        <taxon>Lymnaea</taxon>
    </lineage>
</organism>
<keyword evidence="9" id="KW-0812">Transmembrane</keyword>
<evidence type="ECO:0000256" key="17">
    <source>
        <dbReference type="ARBA" id="ARBA00023180"/>
    </source>
</evidence>
<evidence type="ECO:0000256" key="3">
    <source>
        <dbReference type="ARBA" id="ARBA00004840"/>
    </source>
</evidence>
<evidence type="ECO:0000256" key="9">
    <source>
        <dbReference type="ARBA" id="ARBA00022692"/>
    </source>
</evidence>
<keyword evidence="7" id="KW-0328">Glycosyltransferase</keyword>
<comment type="subcellular location">
    <subcellularLocation>
        <location evidence="2">Endoplasmic reticulum membrane</location>
        <topology evidence="2">Single-pass type II membrane protein</topology>
    </subcellularLocation>
    <subcellularLocation>
        <location evidence="1">Golgi apparatus membrane</location>
        <topology evidence="1">Single-pass type II membrane protein</topology>
    </subcellularLocation>
</comment>
<dbReference type="Pfam" id="PF02485">
    <property type="entry name" value="Branch"/>
    <property type="match status" value="1"/>
</dbReference>
<evidence type="ECO:0000256" key="1">
    <source>
        <dbReference type="ARBA" id="ARBA00004323"/>
    </source>
</evidence>